<dbReference type="GO" id="GO:0012505">
    <property type="term" value="C:endomembrane system"/>
    <property type="evidence" value="ECO:0007669"/>
    <property type="project" value="UniProtKB-SubCell"/>
</dbReference>
<sequence length="537" mass="59870">MQTYPLLSWLIGIPIGCAFLLLFLPRQALRTLQTLTCFVTLFVFTISLLLLKVPMGKEFHWVQKIHWIESFGISYHVGLDGISLWLVLLTTFLFPIAAYSSFGSIHTRQKEWCFSLLLLEGALVGAFVALDLFLFYVFWELVLIPMIFMIGIWGSTKRIYASIKFFIYTMFGSVLMLGAIIYLAYSYSIATQGSLSFDYFELQRVLIPYSIERWLYTAFTLSFLIKVPMWPVHTWLPDAHTEAPTVGSILLAAILLKLGTYGYLRFSIGLFPEASTELAPYLAGIAVVGGILYGALCAWKQEDVKRLVAYSSVAHLGYIMLGLFAATPSSVEGAVLQMINHGISTGFLFLLIGMLYDRRHTRQLSEFGGLAKSMPVYTTFFVIATMASIGLPGMNGFVGEFMIIVGTFASHTLGQLGGLQAVGATAGVILAAVYMLNPVERMFFGSASRVENKYLPDLSGHELTTAFPFLVMIFTLGLFPHIFLSEIRGAVTRIQQETQIRLTRYPGLGYYEGPVQLLPKKVEPSAQPSYIPWKPSK</sequence>
<keyword evidence="5 7" id="KW-0472">Membrane</keyword>
<keyword evidence="3 6" id="KW-0812">Transmembrane</keyword>
<feature type="transmembrane region" description="Helical" evidence="7">
    <location>
        <begin position="246"/>
        <end position="266"/>
    </location>
</feature>
<feature type="transmembrane region" description="Helical" evidence="7">
    <location>
        <begin position="278"/>
        <end position="295"/>
    </location>
</feature>
<reference evidence="9 10" key="1">
    <citation type="submission" date="2016-08" db="EMBL/GenBank/DDBJ databases">
        <title>Identification and validation of antigenic proteins from Pajaroellobacter abortibovis using de-novo genome sequence assembly and reverse vaccinology.</title>
        <authorList>
            <person name="Welly B.T."/>
            <person name="Miller M.R."/>
            <person name="Stott J.L."/>
            <person name="Blanchard M.T."/>
            <person name="Islas-Trejo A.D."/>
            <person name="O'Rourke S.M."/>
            <person name="Young A.E."/>
            <person name="Medrano J.F."/>
            <person name="Van Eenennaam A.L."/>
        </authorList>
    </citation>
    <scope>NUCLEOTIDE SEQUENCE [LARGE SCALE GENOMIC DNA]</scope>
    <source>
        <strain evidence="9 10">BTF92-0548A/99-0131</strain>
    </source>
</reference>
<keyword evidence="4 7" id="KW-1133">Transmembrane helix</keyword>
<dbReference type="AlphaFoldDB" id="A0A1L6MZS8"/>
<dbReference type="Pfam" id="PF00361">
    <property type="entry name" value="Proton_antipo_M"/>
    <property type="match status" value="1"/>
</dbReference>
<dbReference type="PANTHER" id="PTHR43507">
    <property type="entry name" value="NADH-UBIQUINONE OXIDOREDUCTASE CHAIN 4"/>
    <property type="match status" value="1"/>
</dbReference>
<dbReference type="GO" id="GO:0048039">
    <property type="term" value="F:ubiquinone binding"/>
    <property type="evidence" value="ECO:0007669"/>
    <property type="project" value="TreeGrafter"/>
</dbReference>
<dbReference type="GO" id="GO:0042773">
    <property type="term" value="P:ATP synthesis coupled electron transport"/>
    <property type="evidence" value="ECO:0007669"/>
    <property type="project" value="InterPro"/>
</dbReference>
<evidence type="ECO:0000313" key="9">
    <source>
        <dbReference type="EMBL" id="APS00908.1"/>
    </source>
</evidence>
<name>A0A1L6MZS8_9BACT</name>
<evidence type="ECO:0000259" key="8">
    <source>
        <dbReference type="Pfam" id="PF00361"/>
    </source>
</evidence>
<feature type="transmembrane region" description="Helical" evidence="7">
    <location>
        <begin position="6"/>
        <end position="24"/>
    </location>
</feature>
<dbReference type="KEGG" id="pabo:BCY86_05565"/>
<evidence type="ECO:0000256" key="1">
    <source>
        <dbReference type="ARBA" id="ARBA00004127"/>
    </source>
</evidence>
<feature type="transmembrane region" description="Helical" evidence="7">
    <location>
        <begin position="165"/>
        <end position="185"/>
    </location>
</feature>
<protein>
    <recommendedName>
        <fullName evidence="8">NADH:quinone oxidoreductase/Mrp antiporter transmembrane domain-containing protein</fullName>
    </recommendedName>
</protein>
<dbReference type="STRING" id="1882918.BCY86_05565"/>
<dbReference type="InterPro" id="IPR010227">
    <property type="entry name" value="NADH_Q_OxRdtase_chainM/4"/>
</dbReference>
<feature type="transmembrane region" description="Helical" evidence="7">
    <location>
        <begin position="463"/>
        <end position="484"/>
    </location>
</feature>
<dbReference type="GO" id="GO:0008137">
    <property type="term" value="F:NADH dehydrogenase (ubiquinone) activity"/>
    <property type="evidence" value="ECO:0007669"/>
    <property type="project" value="InterPro"/>
</dbReference>
<proteinExistence type="inferred from homology"/>
<evidence type="ECO:0000256" key="5">
    <source>
        <dbReference type="ARBA" id="ARBA00023136"/>
    </source>
</evidence>
<dbReference type="InterPro" id="IPR003918">
    <property type="entry name" value="NADH_UbQ_OxRdtase"/>
</dbReference>
<dbReference type="EMBL" id="CP016908">
    <property type="protein sequence ID" value="APS00908.1"/>
    <property type="molecule type" value="Genomic_DNA"/>
</dbReference>
<feature type="transmembrane region" description="Helical" evidence="7">
    <location>
        <begin position="31"/>
        <end position="51"/>
    </location>
</feature>
<evidence type="ECO:0000256" key="6">
    <source>
        <dbReference type="RuleBase" id="RU000320"/>
    </source>
</evidence>
<evidence type="ECO:0000313" key="10">
    <source>
        <dbReference type="Proteomes" id="UP000185544"/>
    </source>
</evidence>
<evidence type="ECO:0000256" key="7">
    <source>
        <dbReference type="SAM" id="Phobius"/>
    </source>
</evidence>
<comment type="similarity">
    <text evidence="2">Belongs to the complex I subunit 4 family.</text>
</comment>
<dbReference type="Proteomes" id="UP000185544">
    <property type="component" value="Chromosome"/>
</dbReference>
<gene>
    <name evidence="9" type="ORF">BCY86_05565</name>
</gene>
<feature type="transmembrane region" description="Helical" evidence="7">
    <location>
        <begin position="338"/>
        <end position="356"/>
    </location>
</feature>
<keyword evidence="10" id="KW-1185">Reference proteome</keyword>
<dbReference type="NCBIfam" id="TIGR01972">
    <property type="entry name" value="NDH_I_M"/>
    <property type="match status" value="1"/>
</dbReference>
<evidence type="ECO:0000256" key="3">
    <source>
        <dbReference type="ARBA" id="ARBA00022692"/>
    </source>
</evidence>
<evidence type="ECO:0000256" key="4">
    <source>
        <dbReference type="ARBA" id="ARBA00022989"/>
    </source>
</evidence>
<dbReference type="InterPro" id="IPR001750">
    <property type="entry name" value="ND/Mrp_TM"/>
</dbReference>
<feature type="domain" description="NADH:quinone oxidoreductase/Mrp antiporter transmembrane" evidence="8">
    <location>
        <begin position="129"/>
        <end position="412"/>
    </location>
</feature>
<comment type="subcellular location">
    <subcellularLocation>
        <location evidence="1">Endomembrane system</location>
        <topology evidence="1">Multi-pass membrane protein</topology>
    </subcellularLocation>
    <subcellularLocation>
        <location evidence="6">Membrane</location>
        <topology evidence="6">Multi-pass membrane protein</topology>
    </subcellularLocation>
</comment>
<feature type="transmembrane region" description="Helical" evidence="7">
    <location>
        <begin position="307"/>
        <end position="326"/>
    </location>
</feature>
<dbReference type="GO" id="GO:0016020">
    <property type="term" value="C:membrane"/>
    <property type="evidence" value="ECO:0007669"/>
    <property type="project" value="UniProtKB-SubCell"/>
</dbReference>
<feature type="transmembrane region" description="Helical" evidence="7">
    <location>
        <begin position="136"/>
        <end position="153"/>
    </location>
</feature>
<evidence type="ECO:0000256" key="2">
    <source>
        <dbReference type="ARBA" id="ARBA00009025"/>
    </source>
</evidence>
<feature type="transmembrane region" description="Helical" evidence="7">
    <location>
        <begin position="82"/>
        <end position="100"/>
    </location>
</feature>
<dbReference type="GO" id="GO:0003954">
    <property type="term" value="F:NADH dehydrogenase activity"/>
    <property type="evidence" value="ECO:0007669"/>
    <property type="project" value="TreeGrafter"/>
</dbReference>
<accession>A0A1L6MZS8</accession>
<feature type="transmembrane region" description="Helical" evidence="7">
    <location>
        <begin position="112"/>
        <end position="130"/>
    </location>
</feature>
<feature type="transmembrane region" description="Helical" evidence="7">
    <location>
        <begin position="205"/>
        <end position="225"/>
    </location>
</feature>
<dbReference type="PRINTS" id="PR01437">
    <property type="entry name" value="NUOXDRDTASE4"/>
</dbReference>
<dbReference type="PANTHER" id="PTHR43507:SF1">
    <property type="entry name" value="NADH-UBIQUINONE OXIDOREDUCTASE CHAIN 4"/>
    <property type="match status" value="1"/>
</dbReference>
<feature type="transmembrane region" description="Helical" evidence="7">
    <location>
        <begin position="376"/>
        <end position="398"/>
    </location>
</feature>
<dbReference type="GO" id="GO:0015990">
    <property type="term" value="P:electron transport coupled proton transport"/>
    <property type="evidence" value="ECO:0007669"/>
    <property type="project" value="TreeGrafter"/>
</dbReference>
<organism evidence="9 10">
    <name type="scientific">Pajaroellobacter abortibovis</name>
    <dbReference type="NCBI Taxonomy" id="1882918"/>
    <lineage>
        <taxon>Bacteria</taxon>
        <taxon>Pseudomonadati</taxon>
        <taxon>Myxococcota</taxon>
        <taxon>Polyangia</taxon>
        <taxon>Polyangiales</taxon>
        <taxon>Polyangiaceae</taxon>
    </lineage>
</organism>